<comment type="caution">
    <text evidence="2">The sequence shown here is derived from an EMBL/GenBank/DDBJ whole genome shotgun (WGS) entry which is preliminary data.</text>
</comment>
<organism evidence="2 6">
    <name type="scientific">Didymodactylos carnosus</name>
    <dbReference type="NCBI Taxonomy" id="1234261"/>
    <lineage>
        <taxon>Eukaryota</taxon>
        <taxon>Metazoa</taxon>
        <taxon>Spiralia</taxon>
        <taxon>Gnathifera</taxon>
        <taxon>Rotifera</taxon>
        <taxon>Eurotatoria</taxon>
        <taxon>Bdelloidea</taxon>
        <taxon>Philodinida</taxon>
        <taxon>Philodinidae</taxon>
        <taxon>Didymodactylos</taxon>
    </lineage>
</organism>
<feature type="chain" id="PRO_5036410818" evidence="1">
    <location>
        <begin position="25"/>
        <end position="96"/>
    </location>
</feature>
<dbReference type="EMBL" id="CAJNOQ010007078">
    <property type="protein sequence ID" value="CAF1157023.1"/>
    <property type="molecule type" value="Genomic_DNA"/>
</dbReference>
<feature type="signal peptide" evidence="1">
    <location>
        <begin position="1"/>
        <end position="24"/>
    </location>
</feature>
<evidence type="ECO:0000313" key="3">
    <source>
        <dbReference type="EMBL" id="CAF1557337.1"/>
    </source>
</evidence>
<accession>A0A814T4R0</accession>
<dbReference type="EMBL" id="CAJOBA010063902">
    <property type="protein sequence ID" value="CAF4348447.1"/>
    <property type="molecule type" value="Genomic_DNA"/>
</dbReference>
<proteinExistence type="predicted"/>
<evidence type="ECO:0000313" key="2">
    <source>
        <dbReference type="EMBL" id="CAF1157023.1"/>
    </source>
</evidence>
<name>A0A814T4R0_9BILA</name>
<evidence type="ECO:0000313" key="4">
    <source>
        <dbReference type="EMBL" id="CAF3920448.1"/>
    </source>
</evidence>
<evidence type="ECO:0000313" key="6">
    <source>
        <dbReference type="Proteomes" id="UP000663829"/>
    </source>
</evidence>
<sequence length="96" mass="10850">MRCSTLYLVIFSLIVMLLLTVTNGKSTESFETNSTEAKTFLSDVDGEINRFKRGDDQKDSKQCVLCAAKIADCCHPNYCKKHHVRFNECVEVKGPK</sequence>
<dbReference type="AlphaFoldDB" id="A0A814T4R0"/>
<dbReference type="Proteomes" id="UP000681722">
    <property type="component" value="Unassembled WGS sequence"/>
</dbReference>
<dbReference type="EMBL" id="CAJOBC010007077">
    <property type="protein sequence ID" value="CAF3920448.1"/>
    <property type="molecule type" value="Genomic_DNA"/>
</dbReference>
<dbReference type="Proteomes" id="UP000677228">
    <property type="component" value="Unassembled WGS sequence"/>
</dbReference>
<protein>
    <submittedName>
        <fullName evidence="2">Uncharacterized protein</fullName>
    </submittedName>
</protein>
<dbReference type="OrthoDB" id="10051091at2759"/>
<dbReference type="EMBL" id="CAJNOK010041350">
    <property type="protein sequence ID" value="CAF1557337.1"/>
    <property type="molecule type" value="Genomic_DNA"/>
</dbReference>
<dbReference type="Proteomes" id="UP000682733">
    <property type="component" value="Unassembled WGS sequence"/>
</dbReference>
<gene>
    <name evidence="2" type="ORF">GPM918_LOCUS21479</name>
    <name evidence="3" type="ORF">OVA965_LOCUS39620</name>
    <name evidence="4" type="ORF">SRO942_LOCUS21476</name>
    <name evidence="5" type="ORF">TMI583_LOCUS40949</name>
</gene>
<keyword evidence="6" id="KW-1185">Reference proteome</keyword>
<reference evidence="2" key="1">
    <citation type="submission" date="2021-02" db="EMBL/GenBank/DDBJ databases">
        <authorList>
            <person name="Nowell W R."/>
        </authorList>
    </citation>
    <scope>NUCLEOTIDE SEQUENCE</scope>
</reference>
<evidence type="ECO:0000256" key="1">
    <source>
        <dbReference type="SAM" id="SignalP"/>
    </source>
</evidence>
<keyword evidence="1" id="KW-0732">Signal</keyword>
<dbReference type="Proteomes" id="UP000663829">
    <property type="component" value="Unassembled WGS sequence"/>
</dbReference>
<evidence type="ECO:0000313" key="5">
    <source>
        <dbReference type="EMBL" id="CAF4348447.1"/>
    </source>
</evidence>